<organism evidence="1 2">
    <name type="scientific">Candidatus Defluviibacterium haderslevense</name>
    <dbReference type="NCBI Taxonomy" id="2981993"/>
    <lineage>
        <taxon>Bacteria</taxon>
        <taxon>Pseudomonadati</taxon>
        <taxon>Bacteroidota</taxon>
        <taxon>Saprospiria</taxon>
        <taxon>Saprospirales</taxon>
        <taxon>Saprospiraceae</taxon>
        <taxon>Candidatus Defluviibacterium</taxon>
    </lineage>
</organism>
<keyword evidence="1" id="KW-0675">Receptor</keyword>
<name>A0A9D7XEX2_9BACT</name>
<accession>A0A9D7XEX2</accession>
<evidence type="ECO:0000313" key="2">
    <source>
        <dbReference type="Proteomes" id="UP000808349"/>
    </source>
</evidence>
<protein>
    <submittedName>
        <fullName evidence="1">TonB-dependent receptor</fullName>
    </submittedName>
</protein>
<gene>
    <name evidence="1" type="ORF">IPO85_19140</name>
</gene>
<dbReference type="EMBL" id="JADKFW010000021">
    <property type="protein sequence ID" value="MBK9719589.1"/>
    <property type="molecule type" value="Genomic_DNA"/>
</dbReference>
<dbReference type="SUPFAM" id="SSF56935">
    <property type="entry name" value="Porins"/>
    <property type="match status" value="1"/>
</dbReference>
<dbReference type="Gene3D" id="2.60.40.1120">
    <property type="entry name" value="Carboxypeptidase-like, regulatory domain"/>
    <property type="match status" value="1"/>
</dbReference>
<comment type="caution">
    <text evidence="1">The sequence shown here is derived from an EMBL/GenBank/DDBJ whole genome shotgun (WGS) entry which is preliminary data.</text>
</comment>
<evidence type="ECO:0000313" key="1">
    <source>
        <dbReference type="EMBL" id="MBK9719589.1"/>
    </source>
</evidence>
<dbReference type="Proteomes" id="UP000808349">
    <property type="component" value="Unassembled WGS sequence"/>
</dbReference>
<dbReference type="SUPFAM" id="SSF49464">
    <property type="entry name" value="Carboxypeptidase regulatory domain-like"/>
    <property type="match status" value="1"/>
</dbReference>
<dbReference type="InterPro" id="IPR008969">
    <property type="entry name" value="CarboxyPept-like_regulatory"/>
</dbReference>
<reference evidence="1 2" key="1">
    <citation type="submission" date="2020-10" db="EMBL/GenBank/DDBJ databases">
        <title>Connecting structure to function with the recovery of over 1000 high-quality activated sludge metagenome-assembled genomes encoding full-length rRNA genes using long-read sequencing.</title>
        <authorList>
            <person name="Singleton C.M."/>
            <person name="Petriglieri F."/>
            <person name="Kristensen J.M."/>
            <person name="Kirkegaard R.H."/>
            <person name="Michaelsen T.Y."/>
            <person name="Andersen M.H."/>
            <person name="Karst S.M."/>
            <person name="Dueholm M.S."/>
            <person name="Nielsen P.H."/>
            <person name="Albertsen M."/>
        </authorList>
    </citation>
    <scope>NUCLEOTIDE SEQUENCE [LARGE SCALE GENOMIC DNA]</scope>
    <source>
        <strain evidence="1">Ribe_18-Q3-R11-54_BAT3C.373</strain>
    </source>
</reference>
<proteinExistence type="predicted"/>
<sequence length="914" mass="104999">MNPKRILLFIINGLLFITAEGQVFMGQVIDAFKSTPITNVTVEIDQVKLEITTNETGDFNIDQTKLPATFSIKLSKSGYYPLQQNVNIDKLNGTQRVFNLVPIKTIQQEIATIELDQSDDTDESDVYSLLTSSEDPIQKAAAFQFGIFRLKLRGIGDQWSRLGFNGFLLNDLQQGKSTYQIFSGQNKLTDYTDGIMGYNSNEDDFGDLGLNQWISFNPITYRKGLSLNYSVSNRSYTHRLGAQYVKHFNRSKVSLVLGANRRWAFEGFIPGTFYDAWGTYIGLSKKINSRTDVQLLLVNAPVQRGKSSPGTKEVFELSDDRLYNSYWGYQSGKKRNSRIAKIELPTAFLNLSSKLSDQLQLNLGLMATKGKRSDSSIDWTNSPDPRPDYYQKLPSYIQDSASKAAVTYEWKNNVNVRQINWDQFYQSNYNQYTTVRNINGGNDSVIGRRAVYFLNERHSDPTDLEHFLNLKWHKSRNSILLGYRIEYLMKENYLLMSDLLGADFFVDKEDFVDDQNLAHPNVNNLNHIVYEGDRYGYDYASEHYRYDIFTQWEHKFKKWDLMFGVDGGYKSDVRRSDYKNLIFENSSGSSEIFKAIQYGIKSSLTYKLNGRNYILANLAYASKAPFFTDVFINPQWRSDRIQDVTNATVYQSSLHYFYRSPGAKIQLGGYAIQIKDLTQNKNFYLDEALEDATAQELANGGFINAFYTHMDQRYVGLDLAMEYNLSSRFELTFAGQVGDYIYSNRPTLLLFDQYSNAEASHLIYIKNFFIPGTPQIAITAGLKYNFKRNGFFGINVSYLDKSFVEVNPLKRIPETVGDLDRDGETFKKINDQEKLPSAVVVDAFIFKSYRFLGHYSSVSLSVNNIFNNKNLVSGGFEQNRFDFKDKQLDQFPNKYFNLQGINYFLNISLSLEKI</sequence>
<dbReference type="AlphaFoldDB" id="A0A9D7XEX2"/>